<keyword evidence="3 11" id="KW-0813">Transport</keyword>
<name>A0A9W7ZM40_9FUNG</name>
<dbReference type="Pfam" id="PF06212">
    <property type="entry name" value="GRIM-19"/>
    <property type="match status" value="1"/>
</dbReference>
<keyword evidence="13" id="KW-1185">Reference proteome</keyword>
<gene>
    <name evidence="12" type="ORF">H4219_005648</name>
</gene>
<evidence type="ECO:0000256" key="4">
    <source>
        <dbReference type="ARBA" id="ARBA00022660"/>
    </source>
</evidence>
<dbReference type="GO" id="GO:0045271">
    <property type="term" value="C:respiratory chain complex I"/>
    <property type="evidence" value="ECO:0007669"/>
    <property type="project" value="UniProtKB-UniRule"/>
</dbReference>
<keyword evidence="4 11" id="KW-0679">Respiratory chain</keyword>
<dbReference type="OrthoDB" id="3308at2759"/>
<keyword evidence="8 11" id="KW-1133">Transmembrane helix</keyword>
<accession>A0A9W7ZM40</accession>
<keyword evidence="9 11" id="KW-0496">Mitochondrion</keyword>
<evidence type="ECO:0000256" key="11">
    <source>
        <dbReference type="RuleBase" id="RU368034"/>
    </source>
</evidence>
<evidence type="ECO:0000256" key="10">
    <source>
        <dbReference type="ARBA" id="ARBA00023136"/>
    </source>
</evidence>
<evidence type="ECO:0000313" key="13">
    <source>
        <dbReference type="Proteomes" id="UP001150538"/>
    </source>
</evidence>
<comment type="similarity">
    <text evidence="2 11">Belongs to the complex I NDUFA13 subunit family.</text>
</comment>
<evidence type="ECO:0000256" key="9">
    <source>
        <dbReference type="ARBA" id="ARBA00023128"/>
    </source>
</evidence>
<dbReference type="GO" id="GO:0005743">
    <property type="term" value="C:mitochondrial inner membrane"/>
    <property type="evidence" value="ECO:0007669"/>
    <property type="project" value="UniProtKB-SubCell"/>
</dbReference>
<evidence type="ECO:0000256" key="2">
    <source>
        <dbReference type="ARBA" id="ARBA00007312"/>
    </source>
</evidence>
<proteinExistence type="inferred from homology"/>
<dbReference type="AlphaFoldDB" id="A0A9W7ZM40"/>
<keyword evidence="6 11" id="KW-0999">Mitochondrion inner membrane</keyword>
<evidence type="ECO:0000256" key="7">
    <source>
        <dbReference type="ARBA" id="ARBA00022982"/>
    </source>
</evidence>
<evidence type="ECO:0000256" key="6">
    <source>
        <dbReference type="ARBA" id="ARBA00022792"/>
    </source>
</evidence>
<evidence type="ECO:0000256" key="8">
    <source>
        <dbReference type="ARBA" id="ARBA00022989"/>
    </source>
</evidence>
<comment type="function">
    <text evidence="11">Complex I functions in the transfer of electrons from NADH to the respiratory chain. Accessory subunit of the mitochondrial membrane respiratory chain NADH dehydrogenase (Complex I), that is believed not to be involved in catalysis.</text>
</comment>
<dbReference type="InterPro" id="IPR009346">
    <property type="entry name" value="GRIM-19"/>
</dbReference>
<dbReference type="PANTHER" id="PTHR12966:SF0">
    <property type="entry name" value="NADH DEHYDROGENASE [UBIQUINONE] 1 ALPHA SUBCOMPLEX SUBUNIT 13"/>
    <property type="match status" value="1"/>
</dbReference>
<keyword evidence="7 11" id="KW-0249">Electron transport</keyword>
<comment type="caution">
    <text evidence="12">The sequence shown here is derived from an EMBL/GenBank/DDBJ whole genome shotgun (WGS) entry which is preliminary data.</text>
</comment>
<evidence type="ECO:0000256" key="3">
    <source>
        <dbReference type="ARBA" id="ARBA00022448"/>
    </source>
</evidence>
<evidence type="ECO:0000256" key="5">
    <source>
        <dbReference type="ARBA" id="ARBA00022692"/>
    </source>
</evidence>
<dbReference type="PANTHER" id="PTHR12966">
    <property type="entry name" value="NADH DEHYDROGENASE UBIQUINONE 1 ALPHA SUBCOMPLEX SUBUNIT 13"/>
    <property type="match status" value="1"/>
</dbReference>
<dbReference type="EMBL" id="JANBPU010000355">
    <property type="protein sequence ID" value="KAJ1912334.1"/>
    <property type="molecule type" value="Genomic_DNA"/>
</dbReference>
<feature type="transmembrane region" description="Helical" evidence="11">
    <location>
        <begin position="30"/>
        <end position="47"/>
    </location>
</feature>
<evidence type="ECO:0000313" key="12">
    <source>
        <dbReference type="EMBL" id="KAJ1912334.1"/>
    </source>
</evidence>
<sequence length="132" mass="15063">MASRAVQDHGVSGAYPRIQYERRLPKKGPSGIVFLGAIAGVMGYGWYKVYQGIMERKELDREKMWSRIHLVPVLQAESDRDEHRRNKAAEAREREIMKGVEGWEVGKNVYNSNKYMGVTIANIPKSQQPSNN</sequence>
<comment type="subcellular location">
    <subcellularLocation>
        <location evidence="1 11">Mitochondrion inner membrane</location>
        <topology evidence="1 11">Single-pass membrane protein</topology>
        <orientation evidence="1 11">Matrix side</orientation>
    </subcellularLocation>
</comment>
<protein>
    <recommendedName>
        <fullName evidence="11">NADH dehydrogenase [ubiquinone] 1 alpha subcomplex subunit 13</fullName>
    </recommendedName>
</protein>
<keyword evidence="10 11" id="KW-0472">Membrane</keyword>
<keyword evidence="5 11" id="KW-0812">Transmembrane</keyword>
<evidence type="ECO:0000256" key="1">
    <source>
        <dbReference type="ARBA" id="ARBA00004298"/>
    </source>
</evidence>
<dbReference type="Proteomes" id="UP001150538">
    <property type="component" value="Unassembled WGS sequence"/>
</dbReference>
<organism evidence="12 13">
    <name type="scientific">Mycoemilia scoparia</name>
    <dbReference type="NCBI Taxonomy" id="417184"/>
    <lineage>
        <taxon>Eukaryota</taxon>
        <taxon>Fungi</taxon>
        <taxon>Fungi incertae sedis</taxon>
        <taxon>Zoopagomycota</taxon>
        <taxon>Kickxellomycotina</taxon>
        <taxon>Kickxellomycetes</taxon>
        <taxon>Kickxellales</taxon>
        <taxon>Kickxellaceae</taxon>
        <taxon>Mycoemilia</taxon>
    </lineage>
</organism>
<reference evidence="12" key="1">
    <citation type="submission" date="2022-07" db="EMBL/GenBank/DDBJ databases">
        <title>Phylogenomic reconstructions and comparative analyses of Kickxellomycotina fungi.</title>
        <authorList>
            <person name="Reynolds N.K."/>
            <person name="Stajich J.E."/>
            <person name="Barry K."/>
            <person name="Grigoriev I.V."/>
            <person name="Crous P."/>
            <person name="Smith M.E."/>
        </authorList>
    </citation>
    <scope>NUCLEOTIDE SEQUENCE</scope>
    <source>
        <strain evidence="12">NBRC 100468</strain>
    </source>
</reference>